<name>A0A2Z5PER2_METMI</name>
<proteinExistence type="predicted"/>
<dbReference type="RefSeq" id="WP_146778531.1">
    <property type="nucleotide sequence ID" value="NZ_AP011527.1"/>
</dbReference>
<dbReference type="AlphaFoldDB" id="A0A2Z5PER2"/>
<dbReference type="EMBL" id="AP011527">
    <property type="protein sequence ID" value="BAP62082.1"/>
    <property type="molecule type" value="Genomic_DNA"/>
</dbReference>
<dbReference type="GeneID" id="41280378"/>
<evidence type="ECO:0000313" key="1">
    <source>
        <dbReference type="EMBL" id="BAP62082.1"/>
    </source>
</evidence>
<evidence type="ECO:0000313" key="2">
    <source>
        <dbReference type="Proteomes" id="UP000264208"/>
    </source>
</evidence>
<keyword evidence="1" id="KW-0614">Plasmid</keyword>
<geneLocation type="plasmid" evidence="2">
    <name>pmmka1 dna</name>
</geneLocation>
<dbReference type="Proteomes" id="UP000264208">
    <property type="component" value="Plasmid pMMKA1"/>
</dbReference>
<reference evidence="1 2" key="1">
    <citation type="submission" date="2009-06" db="EMBL/GenBank/DDBJ databases">
        <title>Molecular Evidence for Microbiologically Influenced Corrosion from genome of Methanogen.</title>
        <authorList>
            <person name="Ito N."/>
            <person name="Tsurumaru H."/>
            <person name="Shimizu A."/>
            <person name="Harada T."/>
            <person name="Hosoyama A."/>
            <person name="Horikawa H."/>
            <person name="Wakai S."/>
            <person name="Sasaki K."/>
            <person name="Nishijima K."/>
            <person name="Ataku H."/>
            <person name="Yamazaki J."/>
            <person name="Mise M."/>
            <person name="Yamazaki S."/>
            <person name="Tanikawa S."/>
            <person name="Harayama S."/>
            <person name="Fujita N."/>
        </authorList>
    </citation>
    <scope>NUCLEOTIDE SEQUENCE [LARGE SCALE GENOMIC DNA]</scope>
    <source>
        <strain evidence="2">KA1 ( NBRC 102054)</strain>
        <plasmid evidence="2">pmmka1 dna</plasmid>
    </source>
</reference>
<protein>
    <submittedName>
        <fullName evidence="1">Uncharacterized protein</fullName>
    </submittedName>
</protein>
<organism evidence="1 2">
    <name type="scientific">Methanococcus maripaludis KA1</name>
    <dbReference type="NCBI Taxonomy" id="637914"/>
    <lineage>
        <taxon>Archaea</taxon>
        <taxon>Methanobacteriati</taxon>
        <taxon>Methanobacteriota</taxon>
        <taxon>Methanomada group</taxon>
        <taxon>Methanococci</taxon>
        <taxon>Methanococcales</taxon>
        <taxon>Methanococcaceae</taxon>
        <taxon>Methanococcus</taxon>
    </lineage>
</organism>
<dbReference type="KEGG" id="mmak:MMKA1_p-00090"/>
<accession>A0A2Z5PER2</accession>
<gene>
    <name evidence="1" type="ORF">MMKA1_p-00090</name>
</gene>
<sequence>MSVANEKVYGAIKLQKSIIKQKSKLGIKEYDRYFITLPIEWVESADVQKGDVLLLSGTPEELKIKVQKG</sequence>